<feature type="domain" description="Homologous recombination OB-fold protein OB-fold" evidence="2">
    <location>
        <begin position="161"/>
        <end position="247"/>
    </location>
</feature>
<dbReference type="AlphaFoldDB" id="A0A5N6RR45"/>
<dbReference type="Pfam" id="PF15072">
    <property type="entry name" value="HROB"/>
    <property type="match status" value="1"/>
</dbReference>
<evidence type="ECO:0000256" key="1">
    <source>
        <dbReference type="SAM" id="MobiDB-lite"/>
    </source>
</evidence>
<accession>A0A5N6RR45</accession>
<evidence type="ECO:0000313" key="4">
    <source>
        <dbReference type="Proteomes" id="UP000327013"/>
    </source>
</evidence>
<dbReference type="InterPro" id="IPR058570">
    <property type="entry name" value="HROB_OB"/>
</dbReference>
<keyword evidence="4" id="KW-1185">Reference proteome</keyword>
<feature type="region of interest" description="Disordered" evidence="1">
    <location>
        <begin position="255"/>
        <end position="277"/>
    </location>
</feature>
<organism evidence="3 4">
    <name type="scientific">Carpinus fangiana</name>
    <dbReference type="NCBI Taxonomy" id="176857"/>
    <lineage>
        <taxon>Eukaryota</taxon>
        <taxon>Viridiplantae</taxon>
        <taxon>Streptophyta</taxon>
        <taxon>Embryophyta</taxon>
        <taxon>Tracheophyta</taxon>
        <taxon>Spermatophyta</taxon>
        <taxon>Magnoliopsida</taxon>
        <taxon>eudicotyledons</taxon>
        <taxon>Gunneridae</taxon>
        <taxon>Pentapetalae</taxon>
        <taxon>rosids</taxon>
        <taxon>fabids</taxon>
        <taxon>Fagales</taxon>
        <taxon>Betulaceae</taxon>
        <taxon>Carpinus</taxon>
    </lineage>
</organism>
<gene>
    <name evidence="3" type="ORF">FH972_019656</name>
</gene>
<dbReference type="PANTHER" id="PTHR14523">
    <property type="entry name" value="UNCHARACTERIZED PROTEIN C17ORF53 HOMOLOG"/>
    <property type="match status" value="1"/>
</dbReference>
<dbReference type="EMBL" id="CM017328">
    <property type="protein sequence ID" value="KAE8124805.1"/>
    <property type="molecule type" value="Genomic_DNA"/>
</dbReference>
<dbReference type="OrthoDB" id="550780at2759"/>
<feature type="region of interest" description="Disordered" evidence="1">
    <location>
        <begin position="347"/>
        <end position="397"/>
    </location>
</feature>
<protein>
    <recommendedName>
        <fullName evidence="2">Homologous recombination OB-fold protein OB-fold domain-containing protein</fullName>
    </recommendedName>
</protein>
<evidence type="ECO:0000313" key="3">
    <source>
        <dbReference type="EMBL" id="KAE8124805.1"/>
    </source>
</evidence>
<feature type="compositionally biased region" description="Polar residues" evidence="1">
    <location>
        <begin position="356"/>
        <end position="369"/>
    </location>
</feature>
<sequence length="415" mass="45885">MEDEQEPWEALDVDDSDLPSLLRPCNTRLHRQTSSPKSPNPTSTSSQQQHPFIHRCSQTLTSQSHHFKSPSPLPTSPRLIPGPAGAVQAAMHRRTHHNQALLHPEEEPVPTQEYIRRIVENGDHADSDDEFASDPWLCALEFLRRTVGTPLSSIKNGFNAKRVDQVVAIIKSCSPNGHGDMMVTLKDPTGTIGASIHRKVLTEGEFGKDVSVGAVLVLQKVAMFFPSRSSHYLNVTLSNLVKVISKDSVPPLKQKYPASSTNYGAPVSESSEKSWMPQGTSSLLQERTEGIMNSLRQTSKLRGSAPNDIVEKESLLMRLGMANTITEVASREDTICIDQEIVMSEEPNPCKRSEGGNPSCNIQGRSDTANLVDVPDDDEESGRANEVNKKRHPQISRTSLPQWTDEQLDVLMEFD</sequence>
<reference evidence="3 4" key="1">
    <citation type="submission" date="2019-06" db="EMBL/GenBank/DDBJ databases">
        <title>A chromosomal-level reference genome of Carpinus fangiana (Coryloideae, Betulaceae).</title>
        <authorList>
            <person name="Yang X."/>
            <person name="Wang Z."/>
            <person name="Zhang L."/>
            <person name="Hao G."/>
            <person name="Liu J."/>
            <person name="Yang Y."/>
        </authorList>
    </citation>
    <scope>NUCLEOTIDE SEQUENCE [LARGE SCALE GENOMIC DNA]</scope>
    <source>
        <strain evidence="3">Cfa_2016G</strain>
        <tissue evidence="3">Leaf</tissue>
    </source>
</reference>
<feature type="region of interest" description="Disordered" evidence="1">
    <location>
        <begin position="1"/>
        <end position="80"/>
    </location>
</feature>
<dbReference type="GO" id="GO:0000725">
    <property type="term" value="P:recombinational repair"/>
    <property type="evidence" value="ECO:0007669"/>
    <property type="project" value="InterPro"/>
</dbReference>
<proteinExistence type="predicted"/>
<feature type="compositionally biased region" description="Low complexity" evidence="1">
    <location>
        <begin position="32"/>
        <end position="49"/>
    </location>
</feature>
<name>A0A5N6RR45_9ROSI</name>
<dbReference type="PANTHER" id="PTHR14523:SF1">
    <property type="entry name" value="HOMOLOGOUS RECOMBINATION OB-FOLD PROTEIN"/>
    <property type="match status" value="1"/>
</dbReference>
<feature type="compositionally biased region" description="Acidic residues" evidence="1">
    <location>
        <begin position="1"/>
        <end position="17"/>
    </location>
</feature>
<dbReference type="Proteomes" id="UP000327013">
    <property type="component" value="Chromosome 8"/>
</dbReference>
<evidence type="ECO:0000259" key="2">
    <source>
        <dbReference type="Pfam" id="PF15072"/>
    </source>
</evidence>
<dbReference type="InterPro" id="IPR028045">
    <property type="entry name" value="HROB"/>
</dbReference>